<dbReference type="AlphaFoldDB" id="A0A0F9FMI1"/>
<comment type="caution">
    <text evidence="1">The sequence shown here is derived from an EMBL/GenBank/DDBJ whole genome shotgun (WGS) entry which is preliminary data.</text>
</comment>
<sequence>MPPAFWRGIAHDPECLLIGTNRVLCFEALQGAPWHALLIRDHYRDLWHDQKWGCRYHNELWKGHPAWRVGSATDRGPHCDEFVRPAPGWQAARVPDANNEAAVMKNPSVVLMAANWAWLQGVREIFLIGVDYRGGHTRMIRPYEGVPTGWAGRY</sequence>
<accession>A0A0F9FMI1</accession>
<organism evidence="1">
    <name type="scientific">marine sediment metagenome</name>
    <dbReference type="NCBI Taxonomy" id="412755"/>
    <lineage>
        <taxon>unclassified sequences</taxon>
        <taxon>metagenomes</taxon>
        <taxon>ecological metagenomes</taxon>
    </lineage>
</organism>
<protein>
    <submittedName>
        <fullName evidence="1">Uncharacterized protein</fullName>
    </submittedName>
</protein>
<feature type="non-terminal residue" evidence="1">
    <location>
        <position position="154"/>
    </location>
</feature>
<evidence type="ECO:0000313" key="1">
    <source>
        <dbReference type="EMBL" id="KKL87448.1"/>
    </source>
</evidence>
<dbReference type="EMBL" id="LAZR01020834">
    <property type="protein sequence ID" value="KKL87448.1"/>
    <property type="molecule type" value="Genomic_DNA"/>
</dbReference>
<reference evidence="1" key="1">
    <citation type="journal article" date="2015" name="Nature">
        <title>Complex archaea that bridge the gap between prokaryotes and eukaryotes.</title>
        <authorList>
            <person name="Spang A."/>
            <person name="Saw J.H."/>
            <person name="Jorgensen S.L."/>
            <person name="Zaremba-Niedzwiedzka K."/>
            <person name="Martijn J."/>
            <person name="Lind A.E."/>
            <person name="van Eijk R."/>
            <person name="Schleper C."/>
            <person name="Guy L."/>
            <person name="Ettema T.J."/>
        </authorList>
    </citation>
    <scope>NUCLEOTIDE SEQUENCE</scope>
</reference>
<proteinExistence type="predicted"/>
<gene>
    <name evidence="1" type="ORF">LCGC14_1934630</name>
</gene>
<name>A0A0F9FMI1_9ZZZZ</name>